<dbReference type="PANTHER" id="PTHR11783">
    <property type="entry name" value="SULFOTRANSFERASE SULT"/>
    <property type="match status" value="1"/>
</dbReference>
<evidence type="ECO:0000313" key="4">
    <source>
        <dbReference type="Proteomes" id="UP000790787"/>
    </source>
</evidence>
<keyword evidence="4" id="KW-1185">Reference proteome</keyword>
<dbReference type="OMA" id="VHTEYTI"/>
<dbReference type="RefSeq" id="XP_016474667.1">
    <property type="nucleotide sequence ID" value="XM_016619181.1"/>
</dbReference>
<reference evidence="4" key="1">
    <citation type="journal article" date="2014" name="Nat. Commun.">
        <title>The tobacco genome sequence and its comparison with those of tomato and potato.</title>
        <authorList>
            <person name="Sierro N."/>
            <person name="Battey J.N."/>
            <person name="Ouadi S."/>
            <person name="Bakaher N."/>
            <person name="Bovet L."/>
            <person name="Willig A."/>
            <person name="Goepfert S."/>
            <person name="Peitsch M.C."/>
            <person name="Ivanov N.V."/>
        </authorList>
    </citation>
    <scope>NUCLEOTIDE SEQUENCE [LARGE SCALE GENOMIC DNA]</scope>
</reference>
<dbReference type="GeneID" id="107796424"/>
<gene>
    <name evidence="5" type="primary">LOC107796424</name>
</gene>
<dbReference type="OrthoDB" id="205623at2759"/>
<evidence type="ECO:0000256" key="1">
    <source>
        <dbReference type="ARBA" id="ARBA00005771"/>
    </source>
</evidence>
<dbReference type="Pfam" id="PF00685">
    <property type="entry name" value="Sulfotransfer_1"/>
    <property type="match status" value="1"/>
</dbReference>
<dbReference type="Gene3D" id="3.40.50.300">
    <property type="entry name" value="P-loop containing nucleotide triphosphate hydrolases"/>
    <property type="match status" value="1"/>
</dbReference>
<protein>
    <recommendedName>
        <fullName evidence="3">Sulfotransferase</fullName>
        <ecNumber evidence="3">2.8.2.-</ecNumber>
    </recommendedName>
</protein>
<evidence type="ECO:0000313" key="5">
    <source>
        <dbReference type="RefSeq" id="XP_016474667.2"/>
    </source>
</evidence>
<dbReference type="GO" id="GO:0051923">
    <property type="term" value="P:sulfation"/>
    <property type="evidence" value="ECO:0000318"/>
    <property type="project" value="GO_Central"/>
</dbReference>
<reference evidence="5" key="2">
    <citation type="submission" date="2025-08" db="UniProtKB">
        <authorList>
            <consortium name="RefSeq"/>
        </authorList>
    </citation>
    <scope>IDENTIFICATION</scope>
    <source>
        <tissue evidence="5">Leaf</tissue>
    </source>
</reference>
<comment type="similarity">
    <text evidence="1 3">Belongs to the sulfotransferase 1 family.</text>
</comment>
<dbReference type="GO" id="GO:0005737">
    <property type="term" value="C:cytoplasm"/>
    <property type="evidence" value="ECO:0000318"/>
    <property type="project" value="GO_Central"/>
</dbReference>
<dbReference type="SMR" id="A0A1S4ADD2"/>
<dbReference type="GO" id="GO:0008146">
    <property type="term" value="F:sulfotransferase activity"/>
    <property type="evidence" value="ECO:0000318"/>
    <property type="project" value="GO_Central"/>
</dbReference>
<proteinExistence type="inferred from homology"/>
<keyword evidence="2 3" id="KW-0808">Transferase</keyword>
<dbReference type="PaxDb" id="4097-A0A1S4ADD2"/>
<name>A0A1S4ADD2_TOBAC</name>
<dbReference type="InterPro" id="IPR027417">
    <property type="entry name" value="P-loop_NTPase"/>
</dbReference>
<evidence type="ECO:0000256" key="3">
    <source>
        <dbReference type="RuleBase" id="RU361155"/>
    </source>
</evidence>
<dbReference type="SUPFAM" id="SSF52540">
    <property type="entry name" value="P-loop containing nucleoside triphosphate hydrolases"/>
    <property type="match status" value="1"/>
</dbReference>
<dbReference type="AlphaFoldDB" id="A0A1S4ADD2"/>
<evidence type="ECO:0000256" key="2">
    <source>
        <dbReference type="ARBA" id="ARBA00022679"/>
    </source>
</evidence>
<accession>A0A1S4ADD2</accession>
<dbReference type="RefSeq" id="XP_016474667.2">
    <property type="nucleotide sequence ID" value="XM_016619181.2"/>
</dbReference>
<dbReference type="Proteomes" id="UP000790787">
    <property type="component" value="Chromosome 4"/>
</dbReference>
<organism evidence="4 5">
    <name type="scientific">Nicotiana tabacum</name>
    <name type="common">Common tobacco</name>
    <dbReference type="NCBI Taxonomy" id="4097"/>
    <lineage>
        <taxon>Eukaryota</taxon>
        <taxon>Viridiplantae</taxon>
        <taxon>Streptophyta</taxon>
        <taxon>Embryophyta</taxon>
        <taxon>Tracheophyta</taxon>
        <taxon>Spermatophyta</taxon>
        <taxon>Magnoliopsida</taxon>
        <taxon>eudicotyledons</taxon>
        <taxon>Gunneridae</taxon>
        <taxon>Pentapetalae</taxon>
        <taxon>asterids</taxon>
        <taxon>lamiids</taxon>
        <taxon>Solanales</taxon>
        <taxon>Solanaceae</taxon>
        <taxon>Nicotianoideae</taxon>
        <taxon>Nicotianeae</taxon>
        <taxon>Nicotiana</taxon>
    </lineage>
</organism>
<sequence length="379" mass="43735">MFTNVLKENSTTSQTRKMAGPLFQKNCLETIKRRKQRFQTSNLVLKCLEENGFSQTFKDLLSSLPKAKGWLSPHLYKYQGFWLTALHLHGTLSFQHCFQAQDSDILLITSPKSGTIWLKAMVFTLINRMSHPILSQEHPLLTINPHDLVPFLELNYAQEKNPISPNSSLTSPGLYSTHLPYVSLPESVKNTKCKIIYMCRNPRDTFVSLWHYISKLRSQDSKMIPFEEAFDMFCNGLTMAGPFWDHVLSYWEKSLEMPQKVFFLKYEEVKEQPCLHLKCLAEFLERPFSLEEEESGLMNEIIKLCSFENLSNLEVNKSGKTVFGNDNRVFFRKGEVGDWKNHLTTEMVDRLNQITEDKFNGSDASGLQVDSRGKAVIEH</sequence>
<dbReference type="InterPro" id="IPR000863">
    <property type="entry name" value="Sulfotransferase_dom"/>
</dbReference>
<dbReference type="KEGG" id="nta:107796424"/>
<dbReference type="EC" id="2.8.2.-" evidence="3"/>